<evidence type="ECO:0000313" key="2">
    <source>
        <dbReference type="EMBL" id="NIK88518.1"/>
    </source>
</evidence>
<organism evidence="2 3">
    <name type="scientific">Rhizomicrobium palustre</name>
    <dbReference type="NCBI Taxonomy" id="189966"/>
    <lineage>
        <taxon>Bacteria</taxon>
        <taxon>Pseudomonadati</taxon>
        <taxon>Pseudomonadota</taxon>
        <taxon>Alphaproteobacteria</taxon>
        <taxon>Micropepsales</taxon>
        <taxon>Micropepsaceae</taxon>
        <taxon>Rhizomicrobium</taxon>
    </lineage>
</organism>
<comment type="caution">
    <text evidence="2">The sequence shown here is derived from an EMBL/GenBank/DDBJ whole genome shotgun (WGS) entry which is preliminary data.</text>
</comment>
<sequence>MKKVALPCRTPVAAAKNVGFIGFSETAAAHRSGDLFARGENNGTQKRIDQKKILRNWRERGAQHAQKGVMPPADRAQR</sequence>
<dbReference type="RefSeq" id="WP_167082690.1">
    <property type="nucleotide sequence ID" value="NZ_BAAADC010000003.1"/>
</dbReference>
<dbReference type="AlphaFoldDB" id="A0A846MY37"/>
<dbReference type="Proteomes" id="UP000570514">
    <property type="component" value="Unassembled WGS sequence"/>
</dbReference>
<evidence type="ECO:0000256" key="1">
    <source>
        <dbReference type="SAM" id="MobiDB-lite"/>
    </source>
</evidence>
<protein>
    <submittedName>
        <fullName evidence="2">Uncharacterized protein</fullName>
    </submittedName>
</protein>
<feature type="region of interest" description="Disordered" evidence="1">
    <location>
        <begin position="59"/>
        <end position="78"/>
    </location>
</feature>
<accession>A0A846MY37</accession>
<keyword evidence="3" id="KW-1185">Reference proteome</keyword>
<name>A0A846MY37_9PROT</name>
<dbReference type="EMBL" id="JAASRM010000001">
    <property type="protein sequence ID" value="NIK88518.1"/>
    <property type="molecule type" value="Genomic_DNA"/>
</dbReference>
<evidence type="ECO:0000313" key="3">
    <source>
        <dbReference type="Proteomes" id="UP000570514"/>
    </source>
</evidence>
<proteinExistence type="predicted"/>
<gene>
    <name evidence="2" type="ORF">FHS83_001836</name>
</gene>
<reference evidence="2 3" key="1">
    <citation type="submission" date="2020-03" db="EMBL/GenBank/DDBJ databases">
        <title>Genomic Encyclopedia of Type Strains, Phase IV (KMG-IV): sequencing the most valuable type-strain genomes for metagenomic binning, comparative biology and taxonomic classification.</title>
        <authorList>
            <person name="Goeker M."/>
        </authorList>
    </citation>
    <scope>NUCLEOTIDE SEQUENCE [LARGE SCALE GENOMIC DNA]</scope>
    <source>
        <strain evidence="2 3">DSM 19867</strain>
    </source>
</reference>